<dbReference type="RefSeq" id="XP_018030908.1">
    <property type="nucleotide sequence ID" value="XM_018183325.1"/>
</dbReference>
<dbReference type="Pfam" id="PF05207">
    <property type="entry name" value="Zn_ribbon_CSL"/>
    <property type="match status" value="1"/>
</dbReference>
<dbReference type="SMART" id="SM00271">
    <property type="entry name" value="DnaJ"/>
    <property type="match status" value="1"/>
</dbReference>
<dbReference type="InterPro" id="IPR001623">
    <property type="entry name" value="DnaJ_domain"/>
</dbReference>
<dbReference type="GeneID" id="28766811"/>
<feature type="region of interest" description="Disordered" evidence="6">
    <location>
        <begin position="66"/>
        <end position="86"/>
    </location>
</feature>
<protein>
    <recommendedName>
        <fullName evidence="3">Diphthamide biosynthesis protein 4</fullName>
    </recommendedName>
</protein>
<dbReference type="FunCoup" id="A0A177BYU5">
    <property type="interactions" value="362"/>
</dbReference>
<dbReference type="PROSITE" id="PS51074">
    <property type="entry name" value="DPH_MB"/>
    <property type="match status" value="1"/>
</dbReference>
<evidence type="ECO:0000313" key="9">
    <source>
        <dbReference type="EMBL" id="OAG00543.1"/>
    </source>
</evidence>
<comment type="function">
    <text evidence="1">Required for the first step of diphthamide biosynthesis, the transfer of 3-amino-3-carboxypropyl from S-adenosyl-L-methionine to a histidine residue. Diphthamide is a post-translational modification of histidine which occurs in elongation factor 2.</text>
</comment>
<keyword evidence="5" id="KW-0408">Iron</keyword>
<evidence type="ECO:0000256" key="5">
    <source>
        <dbReference type="ARBA" id="ARBA00023004"/>
    </source>
</evidence>
<dbReference type="Gene3D" id="1.10.287.110">
    <property type="entry name" value="DnaJ domain"/>
    <property type="match status" value="1"/>
</dbReference>
<feature type="compositionally biased region" description="Basic and acidic residues" evidence="6">
    <location>
        <begin position="274"/>
        <end position="288"/>
    </location>
</feature>
<dbReference type="SUPFAM" id="SSF46565">
    <property type="entry name" value="Chaperone J-domain"/>
    <property type="match status" value="1"/>
</dbReference>
<evidence type="ECO:0000256" key="1">
    <source>
        <dbReference type="ARBA" id="ARBA00003474"/>
    </source>
</evidence>
<dbReference type="InterPro" id="IPR036869">
    <property type="entry name" value="J_dom_sf"/>
</dbReference>
<evidence type="ECO:0000259" key="7">
    <source>
        <dbReference type="PROSITE" id="PS50076"/>
    </source>
</evidence>
<feature type="domain" description="DPH-type MB" evidence="8">
    <location>
        <begin position="272"/>
        <end position="336"/>
    </location>
</feature>
<dbReference type="STRING" id="1460663.A0A177BYU5"/>
<evidence type="ECO:0000259" key="8">
    <source>
        <dbReference type="PROSITE" id="PS51074"/>
    </source>
</evidence>
<dbReference type="GO" id="GO:0046872">
    <property type="term" value="F:metal ion binding"/>
    <property type="evidence" value="ECO:0007669"/>
    <property type="project" value="UniProtKB-KW"/>
</dbReference>
<evidence type="ECO:0000256" key="2">
    <source>
        <dbReference type="ARBA" id="ARBA00006169"/>
    </source>
</evidence>
<proteinExistence type="inferred from homology"/>
<dbReference type="CDD" id="cd06257">
    <property type="entry name" value="DnaJ"/>
    <property type="match status" value="1"/>
</dbReference>
<dbReference type="InterPro" id="IPR007872">
    <property type="entry name" value="DPH_MB_dom"/>
</dbReference>
<feature type="compositionally biased region" description="Acidic residues" evidence="6">
    <location>
        <begin position="227"/>
        <end position="243"/>
    </location>
</feature>
<name>A0A177BYU5_9PLEO</name>
<dbReference type="OrthoDB" id="445556at2759"/>
<dbReference type="AlphaFoldDB" id="A0A177BYU5"/>
<organism evidence="9 10">
    <name type="scientific">Paraphaeosphaeria sporulosa</name>
    <dbReference type="NCBI Taxonomy" id="1460663"/>
    <lineage>
        <taxon>Eukaryota</taxon>
        <taxon>Fungi</taxon>
        <taxon>Dikarya</taxon>
        <taxon>Ascomycota</taxon>
        <taxon>Pezizomycotina</taxon>
        <taxon>Dothideomycetes</taxon>
        <taxon>Pleosporomycetidae</taxon>
        <taxon>Pleosporales</taxon>
        <taxon>Massarineae</taxon>
        <taxon>Didymosphaeriaceae</taxon>
        <taxon>Paraphaeosphaeria</taxon>
    </lineage>
</organism>
<keyword evidence="10" id="KW-1185">Reference proteome</keyword>
<dbReference type="GO" id="GO:0017183">
    <property type="term" value="P:protein histidyl modification to diphthamide"/>
    <property type="evidence" value="ECO:0007669"/>
    <property type="project" value="UniProtKB-UniPathway"/>
</dbReference>
<dbReference type="PROSITE" id="PS50076">
    <property type="entry name" value="DNAJ_2"/>
    <property type="match status" value="1"/>
</dbReference>
<feature type="compositionally biased region" description="Basic and acidic residues" evidence="6">
    <location>
        <begin position="66"/>
        <end position="79"/>
    </location>
</feature>
<feature type="domain" description="J" evidence="7">
    <location>
        <begin position="105"/>
        <end position="179"/>
    </location>
</feature>
<dbReference type="UniPathway" id="UPA00559"/>
<accession>A0A177BYU5</accession>
<dbReference type="SUPFAM" id="SSF144217">
    <property type="entry name" value="CSL zinc finger"/>
    <property type="match status" value="1"/>
</dbReference>
<dbReference type="InParanoid" id="A0A177BYU5"/>
<dbReference type="Proteomes" id="UP000077069">
    <property type="component" value="Unassembled WGS sequence"/>
</dbReference>
<dbReference type="Pfam" id="PF00226">
    <property type="entry name" value="DnaJ"/>
    <property type="match status" value="1"/>
</dbReference>
<comment type="similarity">
    <text evidence="2">Belongs to the DPH4 family.</text>
</comment>
<keyword evidence="4" id="KW-0479">Metal-binding</keyword>
<dbReference type="EMBL" id="KV441559">
    <property type="protein sequence ID" value="OAG00543.1"/>
    <property type="molecule type" value="Genomic_DNA"/>
</dbReference>
<feature type="region of interest" description="Disordered" evidence="6">
    <location>
        <begin position="218"/>
        <end position="288"/>
    </location>
</feature>
<sequence>MGDPEPRERVWCGRYRSHKKVSRTRPRYKYTPDNTRRDIPQHLQLGAWHADADELTVRRGRGLRKGEDVIDAPDGHDSAPGKPTCSALKASRPVAKKEAMVFTKNYYAVLNLAAPGLGEQLTQEGLRKAYKTSLLAAHPDKAAAGAPAAGEGKHTVDDVKEALAVLSDPGRRGAFDKWLAAQRQRGDAGAGWEGNGQEDFVLGLDLLDLSDFEAGMPPFVRMRTPDGDEDGELDGALDFDDLDPPSPSSFPAAAASNGDHAAVSDLPASPARPSEMHEEERGGEEGEMEWTRACRCGAEKGFRIRERELEDAEGRGEKEVLVGCEGCSLWVRVGFDVEEG</sequence>
<evidence type="ECO:0000256" key="6">
    <source>
        <dbReference type="SAM" id="MobiDB-lite"/>
    </source>
</evidence>
<reference evidence="9 10" key="1">
    <citation type="submission" date="2016-05" db="EMBL/GenBank/DDBJ databases">
        <title>Comparative analysis of secretome profiles of manganese(II)-oxidizing ascomycete fungi.</title>
        <authorList>
            <consortium name="DOE Joint Genome Institute"/>
            <person name="Zeiner C.A."/>
            <person name="Purvine S.O."/>
            <person name="Zink E.M."/>
            <person name="Wu S."/>
            <person name="Pasa-Tolic L."/>
            <person name="Chaput D.L."/>
            <person name="Haridas S."/>
            <person name="Grigoriev I.V."/>
            <person name="Santelli C.M."/>
            <person name="Hansel C.M."/>
        </authorList>
    </citation>
    <scope>NUCLEOTIDE SEQUENCE [LARGE SCALE GENOMIC DNA]</scope>
    <source>
        <strain evidence="9 10">AP3s5-JAC2a</strain>
    </source>
</reference>
<evidence type="ECO:0000313" key="10">
    <source>
        <dbReference type="Proteomes" id="UP000077069"/>
    </source>
</evidence>
<evidence type="ECO:0000256" key="3">
    <source>
        <dbReference type="ARBA" id="ARBA00021797"/>
    </source>
</evidence>
<gene>
    <name evidence="9" type="ORF">CC84DRAFT_1222044</name>
</gene>
<dbReference type="InterPro" id="IPR036671">
    <property type="entry name" value="DPH_MB_sf"/>
</dbReference>
<evidence type="ECO:0000256" key="4">
    <source>
        <dbReference type="ARBA" id="ARBA00022723"/>
    </source>
</evidence>
<dbReference type="Gene3D" id="3.10.660.10">
    <property type="entry name" value="DPH Zinc finger"/>
    <property type="match status" value="1"/>
</dbReference>